<dbReference type="InterPro" id="IPR000194">
    <property type="entry name" value="ATPase_F1/V1/A1_a/bsu_nucl-bd"/>
</dbReference>
<evidence type="ECO:0000313" key="14">
    <source>
        <dbReference type="EMBL" id="QFG04312.1"/>
    </source>
</evidence>
<dbReference type="InterPro" id="IPR012340">
    <property type="entry name" value="NA-bd_OB-fold"/>
</dbReference>
<dbReference type="PANTHER" id="PTHR46425">
    <property type="entry name" value="TRANSCRIPTION TERMINATION FACTOR RHO"/>
    <property type="match status" value="1"/>
</dbReference>
<protein>
    <recommendedName>
        <fullName evidence="9 10">Transcription termination factor Rho</fullName>
        <ecNumber evidence="9 10">3.6.4.-</ecNumber>
    </recommendedName>
    <alternativeName>
        <fullName evidence="9">ATP-dependent helicase Rho</fullName>
    </alternativeName>
</protein>
<comment type="similarity">
    <text evidence="9 11">Belongs to the Rho family.</text>
</comment>
<feature type="domain" description="Rho RNA-BD" evidence="13">
    <location>
        <begin position="173"/>
        <end position="247"/>
    </location>
</feature>
<dbReference type="InterPro" id="IPR041703">
    <property type="entry name" value="Rho_factor_ATP-bd"/>
</dbReference>
<dbReference type="CDD" id="cd01128">
    <property type="entry name" value="rho_factor_C"/>
    <property type="match status" value="1"/>
</dbReference>
<evidence type="ECO:0000259" key="13">
    <source>
        <dbReference type="PROSITE" id="PS51856"/>
    </source>
</evidence>
<dbReference type="CDD" id="cd04459">
    <property type="entry name" value="Rho_CSD"/>
    <property type="match status" value="1"/>
</dbReference>
<name>A0ABX6C4X1_9CHLR</name>
<comment type="caution">
    <text evidence="9">Lacks conserved residue(s) required for the propagation of feature annotation.</text>
</comment>
<evidence type="ECO:0000256" key="3">
    <source>
        <dbReference type="ARBA" id="ARBA00022801"/>
    </source>
</evidence>
<dbReference type="Gene3D" id="3.40.50.300">
    <property type="entry name" value="P-loop containing nucleotide triphosphate hydrolases"/>
    <property type="match status" value="1"/>
</dbReference>
<dbReference type="InterPro" id="IPR011112">
    <property type="entry name" value="Rho-like_N"/>
</dbReference>
<dbReference type="EC" id="3.6.4.-" evidence="9 10"/>
<dbReference type="SMART" id="SM00382">
    <property type="entry name" value="AAA"/>
    <property type="match status" value="1"/>
</dbReference>
<evidence type="ECO:0000256" key="9">
    <source>
        <dbReference type="HAMAP-Rule" id="MF_01884"/>
    </source>
</evidence>
<gene>
    <name evidence="9" type="primary">rho</name>
    <name evidence="14" type="ORF">Tbon_04615</name>
</gene>
<organism evidence="14 15">
    <name type="scientific">Tepidiforma bonchosmolovskayae</name>
    <dbReference type="NCBI Taxonomy" id="2601677"/>
    <lineage>
        <taxon>Bacteria</taxon>
        <taxon>Bacillati</taxon>
        <taxon>Chloroflexota</taxon>
        <taxon>Tepidiformia</taxon>
        <taxon>Tepidiformales</taxon>
        <taxon>Tepidiformaceae</taxon>
        <taxon>Tepidiforma</taxon>
    </lineage>
</organism>
<evidence type="ECO:0000256" key="7">
    <source>
        <dbReference type="ARBA" id="ARBA00023015"/>
    </source>
</evidence>
<dbReference type="HAMAP" id="MF_01884">
    <property type="entry name" value="Rho"/>
    <property type="match status" value="1"/>
</dbReference>
<evidence type="ECO:0000256" key="1">
    <source>
        <dbReference type="ARBA" id="ARBA00022472"/>
    </source>
</evidence>
<evidence type="ECO:0000256" key="6">
    <source>
        <dbReference type="ARBA" id="ARBA00022884"/>
    </source>
</evidence>
<dbReference type="InterPro" id="IPR036269">
    <property type="entry name" value="Rho_N_sf"/>
</dbReference>
<dbReference type="InterPro" id="IPR011129">
    <property type="entry name" value="CSD"/>
</dbReference>
<dbReference type="InterPro" id="IPR027417">
    <property type="entry name" value="P-loop_NTPase"/>
</dbReference>
<feature type="compositionally biased region" description="Basic and acidic residues" evidence="12">
    <location>
        <begin position="34"/>
        <end position="56"/>
    </location>
</feature>
<proteinExistence type="inferred from homology"/>
<comment type="subunit">
    <text evidence="9">Homohexamer. The homohexamer assembles into an open ring structure.</text>
</comment>
<feature type="compositionally biased region" description="Basic and acidic residues" evidence="12">
    <location>
        <begin position="67"/>
        <end position="86"/>
    </location>
</feature>
<dbReference type="InterPro" id="IPR004665">
    <property type="entry name" value="Term_rho"/>
</dbReference>
<evidence type="ECO:0000256" key="12">
    <source>
        <dbReference type="SAM" id="MobiDB-lite"/>
    </source>
</evidence>
<dbReference type="Pfam" id="PF07498">
    <property type="entry name" value="Rho_N"/>
    <property type="match status" value="1"/>
</dbReference>
<keyword evidence="8 9" id="KW-0804">Transcription</keyword>
<sequence length="546" mass="61807">MAGEPEATQAAAQEPEAADAEGEAAAEPQRTRIFRREGQSDRERPAVPEVIVRREPTPPPQPQGQSRAEREAARRERRWRDRENRNDRGWRDREFREREFARERLERELEREIAREERAQAGAPPLNIAELEQKSREELIAIAQEMGLEDVYALRKSDLIFRLLQAQAEARGNVFSGGFLEVSDDGNYGFLRGPSMLPGPNDIYVSQSQLRRFALRPGDYVTGQVRHPKDNEKFYGLLKVEAVNGMDPETAKRRPHFENLTAIFPYQQLKLETTPDNLTHRIIDLIAPIGRGQRGLIVSPPKAGKTMLLKNIANGISTNYPDVHLMVLLIGERPEEVTDMQRSVRGEVVSSTFDEPVEDHTRVAEMALERAKRLVEGGKDVVILLDSITRLTRAYNLALPPSGRTLSGGVDPIALYPPKRLFGAARKCEEGGSLTILATCLVDTGSRMDEVVFEEFKGTGNMELRLDRRLAERRYYPAIDIQASGTRREELLLDEKTLKGVWLVRRMTAMISQNSPNQLEATERLLERLARTNNNEEFLASLKSDL</sequence>
<evidence type="ECO:0000256" key="8">
    <source>
        <dbReference type="ARBA" id="ARBA00023163"/>
    </source>
</evidence>
<accession>A0ABX6C4X1</accession>
<keyword evidence="4 9" id="KW-0347">Helicase</keyword>
<dbReference type="SUPFAM" id="SSF50249">
    <property type="entry name" value="Nucleic acid-binding proteins"/>
    <property type="match status" value="1"/>
</dbReference>
<evidence type="ECO:0000256" key="4">
    <source>
        <dbReference type="ARBA" id="ARBA00022806"/>
    </source>
</evidence>
<dbReference type="SUPFAM" id="SSF68912">
    <property type="entry name" value="Rho N-terminal domain-like"/>
    <property type="match status" value="1"/>
</dbReference>
<dbReference type="Proteomes" id="UP000326331">
    <property type="component" value="Chromosome"/>
</dbReference>
<keyword evidence="3 9" id="KW-0378">Hydrolase</keyword>
<feature type="region of interest" description="Disordered" evidence="12">
    <location>
        <begin position="1"/>
        <end position="86"/>
    </location>
</feature>
<comment type="function">
    <text evidence="9">Facilitates transcription termination by a mechanism that involves Rho binding to the nascent RNA, activation of Rho's RNA-dependent ATPase activity, and release of the mRNA from the DNA template.</text>
</comment>
<keyword evidence="15" id="KW-1185">Reference proteome</keyword>
<feature type="binding site" evidence="9">
    <location>
        <position position="333"/>
    </location>
    <ligand>
        <name>ATP</name>
        <dbReference type="ChEBI" id="CHEBI:30616"/>
    </ligand>
</feature>
<dbReference type="NCBIfam" id="NF006886">
    <property type="entry name" value="PRK09376.1"/>
    <property type="match status" value="1"/>
</dbReference>
<dbReference type="EMBL" id="CP042829">
    <property type="protein sequence ID" value="QFG04312.1"/>
    <property type="molecule type" value="Genomic_DNA"/>
</dbReference>
<evidence type="ECO:0000256" key="2">
    <source>
        <dbReference type="ARBA" id="ARBA00022741"/>
    </source>
</evidence>
<feature type="binding site" evidence="9">
    <location>
        <begin position="290"/>
        <end position="295"/>
    </location>
    <ligand>
        <name>ATP</name>
        <dbReference type="ChEBI" id="CHEBI:30616"/>
    </ligand>
</feature>
<feature type="compositionally biased region" description="Low complexity" evidence="12">
    <location>
        <begin position="1"/>
        <end position="15"/>
    </location>
</feature>
<dbReference type="PANTHER" id="PTHR46425:SF1">
    <property type="entry name" value="TRANSCRIPTION TERMINATION FACTOR RHO"/>
    <property type="match status" value="1"/>
</dbReference>
<dbReference type="Pfam" id="PF00006">
    <property type="entry name" value="ATP-synt_ab"/>
    <property type="match status" value="1"/>
</dbReference>
<evidence type="ECO:0000256" key="11">
    <source>
        <dbReference type="PROSITE-ProRule" id="PRU01203"/>
    </source>
</evidence>
<dbReference type="SMART" id="SM00357">
    <property type="entry name" value="CSP"/>
    <property type="match status" value="1"/>
</dbReference>
<keyword evidence="2 9" id="KW-0547">Nucleotide-binding</keyword>
<keyword evidence="7 9" id="KW-0805">Transcription regulation</keyword>
<dbReference type="InterPro" id="IPR011113">
    <property type="entry name" value="Rho_RNA-bd"/>
</dbReference>
<dbReference type="Gene3D" id="2.40.50.140">
    <property type="entry name" value="Nucleic acid-binding proteins"/>
    <property type="match status" value="1"/>
</dbReference>
<dbReference type="SUPFAM" id="SSF52540">
    <property type="entry name" value="P-loop containing nucleoside triphosphate hydrolases"/>
    <property type="match status" value="1"/>
</dbReference>
<keyword evidence="6 9" id="KW-0694">RNA-binding</keyword>
<dbReference type="PROSITE" id="PS51856">
    <property type="entry name" value="RHO_RNA_BD"/>
    <property type="match status" value="1"/>
</dbReference>
<reference evidence="14 15" key="2">
    <citation type="submission" date="2019-10" db="EMBL/GenBank/DDBJ databases">
        <title>Thermopilla bonchosmolovskayae gen. nov., sp. nov., a moderately thermophilic Chloroflexi bacterium from a Chukotka hot spring (Arctic, Russia), representing a novel classis Thermopillaia, which include previously uncultivated lineage OLB14.</title>
        <authorList>
            <person name="Kochetkova T.V."/>
            <person name="Zayulina K.S."/>
            <person name="Zhigarkov V.S."/>
            <person name="Minaev N.V."/>
            <person name="Novikov A."/>
            <person name="Toshchakov S.V."/>
            <person name="Elcheninov A.G."/>
            <person name="Kublanov I.V."/>
        </authorList>
    </citation>
    <scope>NUCLEOTIDE SEQUENCE [LARGE SCALE GENOMIC DNA]</scope>
    <source>
        <strain evidence="14 15">3753O</strain>
    </source>
</reference>
<dbReference type="InterPro" id="IPR003593">
    <property type="entry name" value="AAA+_ATPase"/>
</dbReference>
<keyword evidence="5 9" id="KW-0067">ATP-binding</keyword>
<dbReference type="Pfam" id="PF07497">
    <property type="entry name" value="Rho_RNA_bind"/>
    <property type="match status" value="1"/>
</dbReference>
<evidence type="ECO:0000256" key="5">
    <source>
        <dbReference type="ARBA" id="ARBA00022840"/>
    </source>
</evidence>
<feature type="binding site" evidence="9">
    <location>
        <begin position="302"/>
        <end position="307"/>
    </location>
    <ligand>
        <name>ATP</name>
        <dbReference type="ChEBI" id="CHEBI:30616"/>
    </ligand>
</feature>
<evidence type="ECO:0000313" key="15">
    <source>
        <dbReference type="Proteomes" id="UP000326331"/>
    </source>
</evidence>
<dbReference type="NCBIfam" id="TIGR00767">
    <property type="entry name" value="rho"/>
    <property type="match status" value="1"/>
</dbReference>
<keyword evidence="1 9" id="KW-0806">Transcription termination</keyword>
<evidence type="ECO:0000256" key="10">
    <source>
        <dbReference type="NCBIfam" id="TIGR00767"/>
    </source>
</evidence>
<dbReference type="SMART" id="SM00959">
    <property type="entry name" value="Rho_N"/>
    <property type="match status" value="1"/>
</dbReference>
<reference evidence="14 15" key="1">
    <citation type="submission" date="2019-08" db="EMBL/GenBank/DDBJ databases">
        <authorList>
            <person name="Toschakov S.V."/>
        </authorList>
    </citation>
    <scope>NUCLEOTIDE SEQUENCE [LARGE SCALE GENOMIC DNA]</scope>
    <source>
        <strain evidence="14 15">3753O</strain>
    </source>
</reference>